<dbReference type="EMBL" id="VDFR01000005">
    <property type="protein sequence ID" value="TNC51788.1"/>
    <property type="molecule type" value="Genomic_DNA"/>
</dbReference>
<dbReference type="Proteomes" id="UP000306740">
    <property type="component" value="Unassembled WGS sequence"/>
</dbReference>
<dbReference type="InterPro" id="IPR000182">
    <property type="entry name" value="GNAT_dom"/>
</dbReference>
<dbReference type="EMBL" id="VDFR01000117">
    <property type="protein sequence ID" value="TNC38833.1"/>
    <property type="molecule type" value="Genomic_DNA"/>
</dbReference>
<evidence type="ECO:0000256" key="2">
    <source>
        <dbReference type="ARBA" id="ARBA00023315"/>
    </source>
</evidence>
<proteinExistence type="predicted"/>
<feature type="domain" description="N-acetyltransferase" evidence="3">
    <location>
        <begin position="3"/>
        <end position="165"/>
    </location>
</feature>
<evidence type="ECO:0000259" key="3">
    <source>
        <dbReference type="PROSITE" id="PS51186"/>
    </source>
</evidence>
<comment type="caution">
    <text evidence="4">The sequence shown here is derived from an EMBL/GenBank/DDBJ whole genome shotgun (WGS) entry which is preliminary data.</text>
</comment>
<dbReference type="RefSeq" id="WP_139105037.1">
    <property type="nucleotide sequence ID" value="NZ_VDFR01000005.1"/>
</dbReference>
<dbReference type="GO" id="GO:0016747">
    <property type="term" value="F:acyltransferase activity, transferring groups other than amino-acyl groups"/>
    <property type="evidence" value="ECO:0007669"/>
    <property type="project" value="InterPro"/>
</dbReference>
<gene>
    <name evidence="5" type="ORF">FHE65_01400</name>
    <name evidence="4" type="ORF">FHE65_24090</name>
</gene>
<accession>A0A5C4MDK5</accession>
<dbReference type="InterPro" id="IPR016181">
    <property type="entry name" value="Acyl_CoA_acyltransferase"/>
</dbReference>
<protein>
    <submittedName>
        <fullName evidence="4">N-acetyltransferase family protein</fullName>
    </submittedName>
</protein>
<keyword evidence="2" id="KW-0012">Acyltransferase</keyword>
<evidence type="ECO:0000256" key="1">
    <source>
        <dbReference type="ARBA" id="ARBA00022679"/>
    </source>
</evidence>
<dbReference type="PANTHER" id="PTHR43072">
    <property type="entry name" value="N-ACETYLTRANSFERASE"/>
    <property type="match status" value="1"/>
</dbReference>
<dbReference type="OrthoDB" id="3173333at2"/>
<name>A0A5C4MDK5_9ACTN</name>
<evidence type="ECO:0000313" key="5">
    <source>
        <dbReference type="EMBL" id="TNC51788.1"/>
    </source>
</evidence>
<dbReference type="SUPFAM" id="SSF55729">
    <property type="entry name" value="Acyl-CoA N-acyltransferases (Nat)"/>
    <property type="match status" value="1"/>
</dbReference>
<dbReference type="Pfam" id="PF13420">
    <property type="entry name" value="Acetyltransf_4"/>
    <property type="match status" value="1"/>
</dbReference>
<sequence>MTFAIRDATSDDAATCAAIYAPYVRDTAITFETEPPSPATMAARIETAQQRHAWLVLSEDGAVNGYAYGTEFKSRPAYAWSCEVSVYLARDHQPRSGAGRALYEALLPRLADLGFRTLLAGITLPNAASLGLHSALGFQPVGTLRRIGWKHDAWHDVAWMQRSIGDDSGSPTTVEA</sequence>
<keyword evidence="1 4" id="KW-0808">Transferase</keyword>
<dbReference type="PANTHER" id="PTHR43072:SF23">
    <property type="entry name" value="UPF0039 PROTEIN C11D3.02C"/>
    <property type="match status" value="1"/>
</dbReference>
<dbReference type="AlphaFoldDB" id="A0A5C4MDK5"/>
<dbReference type="PROSITE" id="PS51186">
    <property type="entry name" value="GNAT"/>
    <property type="match status" value="1"/>
</dbReference>
<dbReference type="Gene3D" id="3.40.630.30">
    <property type="match status" value="1"/>
</dbReference>
<evidence type="ECO:0000313" key="4">
    <source>
        <dbReference type="EMBL" id="TNC38833.1"/>
    </source>
</evidence>
<evidence type="ECO:0000313" key="6">
    <source>
        <dbReference type="Proteomes" id="UP000306740"/>
    </source>
</evidence>
<organism evidence="4 6">
    <name type="scientific">Mumia zhuanghuii</name>
    <dbReference type="NCBI Taxonomy" id="2585211"/>
    <lineage>
        <taxon>Bacteria</taxon>
        <taxon>Bacillati</taxon>
        <taxon>Actinomycetota</taxon>
        <taxon>Actinomycetes</taxon>
        <taxon>Propionibacteriales</taxon>
        <taxon>Nocardioidaceae</taxon>
        <taxon>Mumia</taxon>
    </lineage>
</organism>
<reference evidence="4 6" key="1">
    <citation type="submission" date="2019-05" db="EMBL/GenBank/DDBJ databases">
        <title>Mumia sp. nov., isolated from the intestinal contents of plateau pika (Ochotona curzoniae) in the Qinghai-Tibet plateau of China.</title>
        <authorList>
            <person name="Tian Z."/>
        </authorList>
    </citation>
    <scope>NUCLEOTIDE SEQUENCE [LARGE SCALE GENOMIC DNA]</scope>
    <source>
        <strain evidence="6">527</strain>
        <strain evidence="4">Z527</strain>
    </source>
</reference>